<organism evidence="6">
    <name type="scientific">Chelativorans sp. (strain BNC1)</name>
    <dbReference type="NCBI Taxonomy" id="266779"/>
    <lineage>
        <taxon>Bacteria</taxon>
        <taxon>Pseudomonadati</taxon>
        <taxon>Pseudomonadota</taxon>
        <taxon>Alphaproteobacteria</taxon>
        <taxon>Hyphomicrobiales</taxon>
        <taxon>Phyllobacteriaceae</taxon>
        <taxon>Chelativorans</taxon>
    </lineage>
</organism>
<dbReference type="Pfam" id="PF17210">
    <property type="entry name" value="SdrD_B"/>
    <property type="match status" value="1"/>
</dbReference>
<evidence type="ECO:0000259" key="4">
    <source>
        <dbReference type="Pfam" id="PF01345"/>
    </source>
</evidence>
<dbReference type="InterPro" id="IPR047589">
    <property type="entry name" value="DUF11_rpt"/>
</dbReference>
<dbReference type="Pfam" id="PF01345">
    <property type="entry name" value="DUF11"/>
    <property type="match status" value="1"/>
</dbReference>
<name>Q11I64_CHESB</name>
<evidence type="ECO:0000259" key="5">
    <source>
        <dbReference type="Pfam" id="PF17210"/>
    </source>
</evidence>
<evidence type="ECO:0000313" key="6">
    <source>
        <dbReference type="EMBL" id="ABG62911.1"/>
    </source>
</evidence>
<evidence type="ECO:0000256" key="1">
    <source>
        <dbReference type="ARBA" id="ARBA00004613"/>
    </source>
</evidence>
<proteinExistence type="predicted"/>
<sequence length="1580" mass="173125">MITSTRLDTEVRLRFDDAACNMSAAVETVQINVMTTPEGDLETFIATETGPNTGIFLTALVPVQRILPPVQGDGVLSGNKNTLAQATATCQGRTATATLRINPGGVVFHSITNAGIPNVPVLIHNSSGQLVDQVVTDADGFYTFSKVTTAGTYQITVQPPAGMTFPSARKIFLGWNRNVDPLASYGQPFGVSPPPFDGVDIPLDPQTAGMLKLEKSIDQREAAPGDILTYKLRLSSRAEQTLSNLFIIDELPEGLTFIEGTARFNGQEVPTSRNNRQLVFSVNEIGRFATLELTYMVSVDPLANGKLTNIAYAEGGYQRSIRSNEARAVVSIIRDGGVFGDDGVILGKVYVDYNGSGLQDTYIDVEGMERVEPGIPGVKIFFENGASVVTDIEGKYSMPGLSPRSHVVGISGRTIPESLELKSTSTRDAMSPYSRLIRLMPGEVASEYFALVPKPGVDPLAVVEDLTERATKFVERISNSTATSSMRPSMGGTAWVDYDKGTLANSTEATRSTQTEIIQFKGDQASESLDVETETVSLERTRNLEEEVRQLTPELAFLDLSSDDLIDDQVVSIRVKGAFGEKIDLNINGAPVPETQIGQHVIYEDGGVQAIEYVAVALQGGRNRLELTASDAFGNVRQREEIEILAPGKPARLEIVTPPVATADPASPVPVLIRVVDADGLPTFASMDVTLDVNGNGRWGVDDARLSEPGIQAFIDRGQILLDYFPPSLSGTHTISVSSGLGRFEAEIKLLPDDGERVIVGVMEGVVRLNGEKIETIDLDNFDKTAAGARGALYLKGKIRGDALLTLRYDSNRSAEERLFRDIDPERYYPVYGDRSERGFDAQSKTDLFVKVEKGLNYILYGDVSIAAQASQIQLGSYSRVMTGGHAHIEQGPVVINLFVGRTNQERVIREFRADGISGPYDFDLTGYVEGSERVEIITRDRRQPTVILKTTVLQRYAEYLLDYFNNSILFTSPVPASDEQGNPNFIRVTYEVKDGGDPYWVYAGEVQFRINDRMSVGYREIHSDADEQYNDRRTMRAAYAAADFGKYGKAEVEVAQSIDREDKKGYAGRVGYEVKNDLVTLRARATRVGENFIEGSSSSTSARDQAGIEAEWNIGSGLGLRTSVLYDRQLSTDKHRWGGELLVSQDVSNEMRLRGGVRVVQQISESGSTERRFSPSAVLGAEWRPAALKGFTIKTEIEGEVPDLKHLRGMIEASHPVTERIRAYSSANWATSGSDFLDFSDASNEIKTTAKAGIEYRVTDGISSFTEARSGDQTGLAGGVKGDWKWTDSRQIYAMIEHFQPYAFNGLRGSLLFPDVKNDASARTSVSAGYLELLDGGTGKFSVGAEATFDHGGGRTFYSQQSWSRRIEDWTFGLENRFAWNGGDRDRRLRDHLRAGLALRPEAESLDALFVGGLRFDRNLTDETAKTTAYWAAASSVAIDSDTRLTAKQAGQYQRANVINVSAQTFLLLVQMGLEKDIAVRDDLRVRFALNAPLFYDVYNDRYYTGVGGEIGFVPARNVLVAAGYNWSNVDATGVSEIYQTGPYVRLAMKLDDSLWNLFDRGIAVPVSSPEAEPPVYYK</sequence>
<dbReference type="InterPro" id="IPR033764">
    <property type="entry name" value="Sdr_B"/>
</dbReference>
<dbReference type="HOGENOM" id="CLU_000851_0_0_5"/>
<protein>
    <submittedName>
        <fullName evidence="6">Conserved repeat domain</fullName>
    </submittedName>
</protein>
<gene>
    <name evidence="6" type="ordered locus">Meso_1515</name>
</gene>
<reference evidence="6" key="1">
    <citation type="submission" date="2006-06" db="EMBL/GenBank/DDBJ databases">
        <title>Complete sequence of chromosome of Chelativorans sp. BNC1.</title>
        <authorList>
            <consortium name="US DOE Joint Genome Institute"/>
            <person name="Copeland A."/>
            <person name="Lucas S."/>
            <person name="Lapidus A."/>
            <person name="Barry K."/>
            <person name="Detter J.C."/>
            <person name="Glavina del Rio T."/>
            <person name="Hammon N."/>
            <person name="Israni S."/>
            <person name="Dalin E."/>
            <person name="Tice H."/>
            <person name="Pitluck S."/>
            <person name="Chertkov O."/>
            <person name="Brettin T."/>
            <person name="Bruce D."/>
            <person name="Han C."/>
            <person name="Tapia R."/>
            <person name="Gilna P."/>
            <person name="Schmutz J."/>
            <person name="Larimer F."/>
            <person name="Land M."/>
            <person name="Hauser L."/>
            <person name="Kyrpides N."/>
            <person name="Mikhailova N."/>
            <person name="Richardson P."/>
        </authorList>
    </citation>
    <scope>NUCLEOTIDE SEQUENCE</scope>
    <source>
        <strain evidence="6">BNC1</strain>
    </source>
</reference>
<dbReference type="InterPro" id="IPR001434">
    <property type="entry name" value="OmcB-like_DUF11"/>
</dbReference>
<dbReference type="InterPro" id="IPR013783">
    <property type="entry name" value="Ig-like_fold"/>
</dbReference>
<keyword evidence="3" id="KW-0732">Signal</keyword>
<evidence type="ECO:0000256" key="2">
    <source>
        <dbReference type="ARBA" id="ARBA00022525"/>
    </source>
</evidence>
<evidence type="ECO:0000256" key="3">
    <source>
        <dbReference type="ARBA" id="ARBA00022729"/>
    </source>
</evidence>
<dbReference type="STRING" id="266779.Meso_1515"/>
<accession>Q11I64</accession>
<keyword evidence="2" id="KW-0964">Secreted</keyword>
<feature type="domain" description="SD-repeat containing protein B" evidence="5">
    <location>
        <begin position="112"/>
        <end position="167"/>
    </location>
</feature>
<dbReference type="Gene3D" id="2.60.40.10">
    <property type="entry name" value="Immunoglobulins"/>
    <property type="match status" value="2"/>
</dbReference>
<dbReference type="NCBIfam" id="TIGR01451">
    <property type="entry name" value="B_ant_repeat"/>
    <property type="match status" value="1"/>
</dbReference>
<dbReference type="KEGG" id="mes:Meso_1515"/>
<feature type="domain" description="DUF11" evidence="4">
    <location>
        <begin position="211"/>
        <end position="315"/>
    </location>
</feature>
<dbReference type="SUPFAM" id="SSF49478">
    <property type="entry name" value="Cna protein B-type domain"/>
    <property type="match status" value="1"/>
</dbReference>
<dbReference type="EMBL" id="CP000390">
    <property type="protein sequence ID" value="ABG62911.1"/>
    <property type="molecule type" value="Genomic_DNA"/>
</dbReference>
<comment type="subcellular location">
    <subcellularLocation>
        <location evidence="1">Secreted</location>
    </subcellularLocation>
</comment>
<dbReference type="OrthoDB" id="9773411at2"/>
<dbReference type="GO" id="GO:0005576">
    <property type="term" value="C:extracellular region"/>
    <property type="evidence" value="ECO:0007669"/>
    <property type="project" value="UniProtKB-SubCell"/>
</dbReference>
<dbReference type="eggNOG" id="COG3188">
    <property type="taxonomic scope" value="Bacteria"/>
</dbReference>